<proteinExistence type="predicted"/>
<evidence type="ECO:0000313" key="2">
    <source>
        <dbReference type="EMBL" id="GAA0173520.1"/>
    </source>
</evidence>
<reference evidence="2 3" key="1">
    <citation type="submission" date="2024-01" db="EMBL/GenBank/DDBJ databases">
        <title>The complete chloroplast genome sequence of Lithospermum erythrorhizon: insights into the phylogenetic relationship among Boraginaceae species and the maternal lineages of purple gromwells.</title>
        <authorList>
            <person name="Okada T."/>
            <person name="Watanabe K."/>
        </authorList>
    </citation>
    <scope>NUCLEOTIDE SEQUENCE [LARGE SCALE GENOMIC DNA]</scope>
</reference>
<feature type="region of interest" description="Disordered" evidence="1">
    <location>
        <begin position="85"/>
        <end position="108"/>
    </location>
</feature>
<evidence type="ECO:0000256" key="1">
    <source>
        <dbReference type="SAM" id="MobiDB-lite"/>
    </source>
</evidence>
<organism evidence="2 3">
    <name type="scientific">Lithospermum erythrorhizon</name>
    <name type="common">Purple gromwell</name>
    <name type="synonym">Lithospermum officinale var. erythrorhizon</name>
    <dbReference type="NCBI Taxonomy" id="34254"/>
    <lineage>
        <taxon>Eukaryota</taxon>
        <taxon>Viridiplantae</taxon>
        <taxon>Streptophyta</taxon>
        <taxon>Embryophyta</taxon>
        <taxon>Tracheophyta</taxon>
        <taxon>Spermatophyta</taxon>
        <taxon>Magnoliopsida</taxon>
        <taxon>eudicotyledons</taxon>
        <taxon>Gunneridae</taxon>
        <taxon>Pentapetalae</taxon>
        <taxon>asterids</taxon>
        <taxon>lamiids</taxon>
        <taxon>Boraginales</taxon>
        <taxon>Boraginaceae</taxon>
        <taxon>Boraginoideae</taxon>
        <taxon>Lithospermeae</taxon>
        <taxon>Lithospermum</taxon>
    </lineage>
</organism>
<accession>A0AAV3RCE4</accession>
<gene>
    <name evidence="2" type="ORF">LIER_27117</name>
</gene>
<dbReference type="Proteomes" id="UP001454036">
    <property type="component" value="Unassembled WGS sequence"/>
</dbReference>
<sequence>MVRYREDDCFLLEAYNPHRFSNQFGFLLAIPGFKSRSRATIPCFDILRFWRSYVVTRLGKLDNVFSIESLRPALLGPGKCKSALRPPSAPAPARLDPATVPSPSAPVAATKDTKPLAIVPTLGDETQVEIVDVEDPSD</sequence>
<dbReference type="AlphaFoldDB" id="A0AAV3RCE4"/>
<evidence type="ECO:0000313" key="3">
    <source>
        <dbReference type="Proteomes" id="UP001454036"/>
    </source>
</evidence>
<keyword evidence="3" id="KW-1185">Reference proteome</keyword>
<protein>
    <submittedName>
        <fullName evidence="2">Uncharacterized protein</fullName>
    </submittedName>
</protein>
<name>A0AAV3RCE4_LITER</name>
<dbReference type="EMBL" id="BAABME010008641">
    <property type="protein sequence ID" value="GAA0173520.1"/>
    <property type="molecule type" value="Genomic_DNA"/>
</dbReference>
<comment type="caution">
    <text evidence="2">The sequence shown here is derived from an EMBL/GenBank/DDBJ whole genome shotgun (WGS) entry which is preliminary data.</text>
</comment>